<proteinExistence type="inferred from homology"/>
<reference evidence="10" key="1">
    <citation type="journal article" date="2019" name="Int. J. Syst. Evol. Microbiol.">
        <title>The Global Catalogue of Microorganisms (GCM) 10K type strain sequencing project: providing services to taxonomists for standard genome sequencing and annotation.</title>
        <authorList>
            <consortium name="The Broad Institute Genomics Platform"/>
            <consortium name="The Broad Institute Genome Sequencing Center for Infectious Disease"/>
            <person name="Wu L."/>
            <person name="Ma J."/>
        </authorList>
    </citation>
    <scope>NUCLEOTIDE SEQUENCE [LARGE SCALE GENOMIC DNA]</scope>
    <source>
        <strain evidence="10">NBRC 101365</strain>
    </source>
</reference>
<evidence type="ECO:0000256" key="6">
    <source>
        <dbReference type="ARBA" id="ARBA00023049"/>
    </source>
</evidence>
<dbReference type="RefSeq" id="WP_284311415.1">
    <property type="nucleotide sequence ID" value="NZ_BSPC01000014.1"/>
</dbReference>
<sequence>MAQIMSTAEIESALIYYQNTYPTLCRRIELPNKTIENRTCHALHMGQPNSSSSSAGLIIGGVHAREWGGPDIVINFAGDLLRAYTSGSGLEYGSSKFAAVDIKRILDQSTIVVFPCVNPDGVEFSHNDVALWRKNRNPASSGGDPAKIGVDINRNYDFLWNYKKYFSPSAWDSSLASDDASTETFHGTAPFSEPETQNVKWLIDSYANLTMFLDLHSYTGDVLYNWGDDDNQSSDPGMNFANSVYDGQRGQIGTGYAEFIQPSDQRLASTIADSIRKAMNGVRGRPYLAKQAVGLYPTAGSSDDYAYSRHLVQPGHSKIFGFTIEFNFATDGSLTNPATDPFLVTADPAVLDQTMLDVIPGLIAFSQNVKPITLPPLETASATVNIVHANPITGETWSLDDGKIHKTPPIPDPYRTKVGNEIWRLLAAFDGLHSVSGLAGQIARKGLLEAIAEVARANAGAS</sequence>
<comment type="caution">
    <text evidence="9">The sequence shown here is derived from an EMBL/GenBank/DDBJ whole genome shotgun (WGS) entry which is preliminary data.</text>
</comment>
<dbReference type="InterPro" id="IPR000834">
    <property type="entry name" value="Peptidase_M14"/>
</dbReference>
<feature type="active site" description="Proton donor/acceptor" evidence="7">
    <location>
        <position position="325"/>
    </location>
</feature>
<evidence type="ECO:0000256" key="3">
    <source>
        <dbReference type="ARBA" id="ARBA00022670"/>
    </source>
</evidence>
<comment type="similarity">
    <text evidence="2 7">Belongs to the peptidase M14 family.</text>
</comment>
<evidence type="ECO:0000313" key="9">
    <source>
        <dbReference type="EMBL" id="GLS18550.1"/>
    </source>
</evidence>
<evidence type="ECO:0000259" key="8">
    <source>
        <dbReference type="PROSITE" id="PS52035"/>
    </source>
</evidence>
<keyword evidence="10" id="KW-1185">Reference proteome</keyword>
<evidence type="ECO:0000313" key="10">
    <source>
        <dbReference type="Proteomes" id="UP001156882"/>
    </source>
</evidence>
<dbReference type="PANTHER" id="PTHR11705">
    <property type="entry name" value="PROTEASE FAMILY M14 CARBOXYPEPTIDASE A,B"/>
    <property type="match status" value="1"/>
</dbReference>
<dbReference type="Proteomes" id="UP001156882">
    <property type="component" value="Unassembled WGS sequence"/>
</dbReference>
<gene>
    <name evidence="9" type="ORF">GCM10007874_15670</name>
</gene>
<evidence type="ECO:0000256" key="7">
    <source>
        <dbReference type="PROSITE-ProRule" id="PRU01379"/>
    </source>
</evidence>
<keyword evidence="6" id="KW-0482">Metalloprotease</keyword>
<dbReference type="PANTHER" id="PTHR11705:SF143">
    <property type="entry name" value="SLL0236 PROTEIN"/>
    <property type="match status" value="1"/>
</dbReference>
<dbReference type="SUPFAM" id="SSF53187">
    <property type="entry name" value="Zn-dependent exopeptidases"/>
    <property type="match status" value="1"/>
</dbReference>
<dbReference type="Gene3D" id="3.40.630.10">
    <property type="entry name" value="Zn peptidases"/>
    <property type="match status" value="1"/>
</dbReference>
<dbReference type="Pfam" id="PF00246">
    <property type="entry name" value="Peptidase_M14"/>
    <property type="match status" value="1"/>
</dbReference>
<evidence type="ECO:0000256" key="5">
    <source>
        <dbReference type="ARBA" id="ARBA00022833"/>
    </source>
</evidence>
<dbReference type="SMART" id="SM00631">
    <property type="entry name" value="Zn_pept"/>
    <property type="match status" value="1"/>
</dbReference>
<organism evidence="9 10">
    <name type="scientific">Labrys miyagiensis</name>
    <dbReference type="NCBI Taxonomy" id="346912"/>
    <lineage>
        <taxon>Bacteria</taxon>
        <taxon>Pseudomonadati</taxon>
        <taxon>Pseudomonadota</taxon>
        <taxon>Alphaproteobacteria</taxon>
        <taxon>Hyphomicrobiales</taxon>
        <taxon>Xanthobacteraceae</taxon>
        <taxon>Labrys</taxon>
    </lineage>
</organism>
<accession>A0ABQ6CI70</accession>
<feature type="domain" description="Peptidase M14" evidence="8">
    <location>
        <begin position="3"/>
        <end position="346"/>
    </location>
</feature>
<evidence type="ECO:0000256" key="1">
    <source>
        <dbReference type="ARBA" id="ARBA00001947"/>
    </source>
</evidence>
<keyword evidence="4" id="KW-0378">Hydrolase</keyword>
<protein>
    <recommendedName>
        <fullName evidence="8">Peptidase M14 domain-containing protein</fullName>
    </recommendedName>
</protein>
<dbReference type="PROSITE" id="PS52035">
    <property type="entry name" value="PEPTIDASE_M14"/>
    <property type="match status" value="1"/>
</dbReference>
<comment type="cofactor">
    <cofactor evidence="1">
        <name>Zn(2+)</name>
        <dbReference type="ChEBI" id="CHEBI:29105"/>
    </cofactor>
</comment>
<dbReference type="EMBL" id="BSPC01000014">
    <property type="protein sequence ID" value="GLS18550.1"/>
    <property type="molecule type" value="Genomic_DNA"/>
</dbReference>
<evidence type="ECO:0000256" key="2">
    <source>
        <dbReference type="ARBA" id="ARBA00005988"/>
    </source>
</evidence>
<name>A0ABQ6CI70_9HYPH</name>
<keyword evidence="5" id="KW-0862">Zinc</keyword>
<keyword evidence="3" id="KW-0645">Protease</keyword>
<evidence type="ECO:0000256" key="4">
    <source>
        <dbReference type="ARBA" id="ARBA00022801"/>
    </source>
</evidence>